<dbReference type="RefSeq" id="WP_072709703.1">
    <property type="nucleotide sequence ID" value="NZ_FRCF01000004.1"/>
</dbReference>
<dbReference type="Proteomes" id="UP000184206">
    <property type="component" value="Unassembled WGS sequence"/>
</dbReference>
<protein>
    <recommendedName>
        <fullName evidence="4">Cytochrome b561</fullName>
    </recommendedName>
</protein>
<gene>
    <name evidence="2" type="ORF">SAMN02745189_01371</name>
</gene>
<feature type="transmembrane region" description="Helical" evidence="1">
    <location>
        <begin position="32"/>
        <end position="55"/>
    </location>
</feature>
<sequence>MSIWFLLNGALVIWAAWNVVQSLAVHSVHHHILLGFAGFLLFIFNWTRNAVFATIRKVDDRAVKIKLARFSKKIMPYHRWIGTLSFVLIALHALTVIHLYGFNPGSMKILTGLLASVNLFILVLSGWYSQLIRHNLKSRRVHIGLGISMFILTALHLYF</sequence>
<dbReference type="EMBL" id="FRCF01000004">
    <property type="protein sequence ID" value="SHM00368.1"/>
    <property type="molecule type" value="Genomic_DNA"/>
</dbReference>
<feature type="transmembrane region" description="Helical" evidence="1">
    <location>
        <begin position="109"/>
        <end position="129"/>
    </location>
</feature>
<reference evidence="2 3" key="1">
    <citation type="submission" date="2016-11" db="EMBL/GenBank/DDBJ databases">
        <authorList>
            <person name="Jaros S."/>
            <person name="Januszkiewicz K."/>
            <person name="Wedrychowicz H."/>
        </authorList>
    </citation>
    <scope>NUCLEOTIDE SEQUENCE [LARGE SCALE GENOMIC DNA]</scope>
    <source>
        <strain evidence="2 3">DSM 16010</strain>
    </source>
</reference>
<keyword evidence="3" id="KW-1185">Reference proteome</keyword>
<dbReference type="STRING" id="1123231.SAMN02745189_01371"/>
<evidence type="ECO:0000313" key="3">
    <source>
        <dbReference type="Proteomes" id="UP000184206"/>
    </source>
</evidence>
<evidence type="ECO:0000256" key="1">
    <source>
        <dbReference type="SAM" id="Phobius"/>
    </source>
</evidence>
<keyword evidence="1" id="KW-0472">Membrane</keyword>
<evidence type="ECO:0000313" key="2">
    <source>
        <dbReference type="EMBL" id="SHM00368.1"/>
    </source>
</evidence>
<proteinExistence type="predicted"/>
<name>A0A1M7F9B7_9BACL</name>
<keyword evidence="1" id="KW-1133">Transmembrane helix</keyword>
<organism evidence="2 3">
    <name type="scientific">Lacicoccus alkaliphilus DSM 16010</name>
    <dbReference type="NCBI Taxonomy" id="1123231"/>
    <lineage>
        <taxon>Bacteria</taxon>
        <taxon>Bacillati</taxon>
        <taxon>Bacillota</taxon>
        <taxon>Bacilli</taxon>
        <taxon>Bacillales</taxon>
        <taxon>Salinicoccaceae</taxon>
        <taxon>Lacicoccus</taxon>
    </lineage>
</organism>
<dbReference type="AlphaFoldDB" id="A0A1M7F9B7"/>
<keyword evidence="1" id="KW-0812">Transmembrane</keyword>
<feature type="transmembrane region" description="Helical" evidence="1">
    <location>
        <begin position="76"/>
        <end position="97"/>
    </location>
</feature>
<evidence type="ECO:0008006" key="4">
    <source>
        <dbReference type="Google" id="ProtNLM"/>
    </source>
</evidence>
<feature type="transmembrane region" description="Helical" evidence="1">
    <location>
        <begin position="141"/>
        <end position="158"/>
    </location>
</feature>
<dbReference type="OrthoDB" id="2389935at2"/>
<accession>A0A1M7F9B7</accession>